<evidence type="ECO:0000313" key="2">
    <source>
        <dbReference type="EMBL" id="MCG2591081.1"/>
    </source>
</evidence>
<dbReference type="Gene3D" id="3.30.70.100">
    <property type="match status" value="1"/>
</dbReference>
<evidence type="ECO:0000259" key="1">
    <source>
        <dbReference type="Pfam" id="PF17773"/>
    </source>
</evidence>
<protein>
    <submittedName>
        <fullName evidence="2">Rhodanese domain-containing protein</fullName>
    </submittedName>
</protein>
<dbReference type="Pfam" id="PF17773">
    <property type="entry name" value="UPF0176_N"/>
    <property type="match status" value="1"/>
</dbReference>
<feature type="domain" description="tRNA uridine(34) hydroxylase N-terminal" evidence="1">
    <location>
        <begin position="2"/>
        <end position="66"/>
    </location>
</feature>
<keyword evidence="3" id="KW-1185">Reference proteome</keyword>
<gene>
    <name evidence="2" type="ORF">L6773_21095</name>
</gene>
<comment type="caution">
    <text evidence="2">The sequence shown here is derived from an EMBL/GenBank/DDBJ whole genome shotgun (WGS) entry which is preliminary data.</text>
</comment>
<sequence>MKDLGVKGRVYIGQEGINGTLGGTPEQIQKYKEFLWSIKGFEDTQFKTDEDDTVPFAKLICKVRDELVAI</sequence>
<proteinExistence type="predicted"/>
<name>A0ABS9KJQ9_9BACT</name>
<feature type="non-terminal residue" evidence="2">
    <location>
        <position position="70"/>
    </location>
</feature>
<reference evidence="2" key="2">
    <citation type="submission" date="2024-05" db="EMBL/GenBank/DDBJ databases">
        <title>Rhodohalobacter halophilus gen. nov., sp. nov., a moderately halophilic member of the family Balneolaceae.</title>
        <authorList>
            <person name="Xia J."/>
        </authorList>
    </citation>
    <scope>NUCLEOTIDE SEQUENCE</scope>
    <source>
        <strain evidence="2">WB101</strain>
    </source>
</reference>
<dbReference type="InterPro" id="IPR040503">
    <property type="entry name" value="TRHO_N"/>
</dbReference>
<evidence type="ECO:0000313" key="3">
    <source>
        <dbReference type="Proteomes" id="UP001165366"/>
    </source>
</evidence>
<reference evidence="2" key="1">
    <citation type="submission" date="2022-01" db="EMBL/GenBank/DDBJ databases">
        <authorList>
            <person name="Wang Y."/>
        </authorList>
    </citation>
    <scope>NUCLEOTIDE SEQUENCE</scope>
    <source>
        <strain evidence="2">WB101</strain>
    </source>
</reference>
<dbReference type="EMBL" id="JAKLWS010000068">
    <property type="protein sequence ID" value="MCG2591081.1"/>
    <property type="molecule type" value="Genomic_DNA"/>
</dbReference>
<accession>A0ABS9KJQ9</accession>
<organism evidence="2 3">
    <name type="scientific">Rhodohalobacter sulfatireducens</name>
    <dbReference type="NCBI Taxonomy" id="2911366"/>
    <lineage>
        <taxon>Bacteria</taxon>
        <taxon>Pseudomonadati</taxon>
        <taxon>Balneolota</taxon>
        <taxon>Balneolia</taxon>
        <taxon>Balneolales</taxon>
        <taxon>Balneolaceae</taxon>
        <taxon>Rhodohalobacter</taxon>
    </lineage>
</organism>
<dbReference type="Proteomes" id="UP001165366">
    <property type="component" value="Unassembled WGS sequence"/>
</dbReference>